<keyword evidence="3" id="KW-0964">Secreted</keyword>
<dbReference type="PANTHER" id="PTHR43806:SF11">
    <property type="entry name" value="CEREVISIN-RELATED"/>
    <property type="match status" value="1"/>
</dbReference>
<feature type="compositionally biased region" description="Basic and acidic residues" evidence="11">
    <location>
        <begin position="139"/>
        <end position="148"/>
    </location>
</feature>
<feature type="domain" description="PA" evidence="13">
    <location>
        <begin position="408"/>
        <end position="464"/>
    </location>
</feature>
<dbReference type="InterPro" id="IPR023828">
    <property type="entry name" value="Peptidase_S8_Ser-AS"/>
</dbReference>
<keyword evidence="5" id="KW-0732">Signal</keyword>
<feature type="domain" description="Peptidase S8/S53" evidence="12">
    <location>
        <begin position="175"/>
        <end position="607"/>
    </location>
</feature>
<evidence type="ECO:0000256" key="5">
    <source>
        <dbReference type="ARBA" id="ARBA00022729"/>
    </source>
</evidence>
<dbReference type="InterPro" id="IPR023827">
    <property type="entry name" value="Peptidase_S8_Asp-AS"/>
</dbReference>
<dbReference type="InterPro" id="IPR046450">
    <property type="entry name" value="PA_dom_sf"/>
</dbReference>
<sequence length="941" mass="100621">MDDLLRSLHRSLDSWRAVPFARFGATGIESILDNVSPQYFDASTPLIVKHRFLEQSKIFRGLVLEYQGQLKPNTCLQDLADELQFEFPQFIRFWDLGSTSSESLDGLEKRSQAAAANDELSRRSSSKLPSSSSSFAEKTTQEYKRDGENSTIPPQLDALHELTGVNILHSRGMVGQGISIAILDTGLDTLHPAFVANASNIYHRDTSPLRHGTDMVGDDFNGANTPHPDDDPYVDCQIHGTHTSALVVGEQQAVGFVGVAPGATLDHYRVSGCSDTGRFSDSVLIEALLLAQSRGTDIISMSFGTSNGPFPHELVSEVMSRISAESKTLFVVSAGNSGSAGPFGTMSPVGAAGVIGAGAVNSAHVVRSNPKARAIYSKGGEEHTFEFEWQPAFPSKYPESLPLAVLSPDTSIENDACGNDTAAPDSLKGRIVLMRRGGCSYEQKMAYIVARGAAHAVVYDNHTTDPFDLYLYGNSYKGIQGTGSLLAETGDQLAKIFAEADHMTLEMDSKFTLLPEVRTQPNPNPGSMYTPTSWGPTGDLSLFPSVLAPGGNVWSAQLRSVGGYGTHSGTSISAPYIAGCIALLRSVYPTWSAEEAVRALIHTATPVLFSDGTKNIDNLLAPAWQQGGGLVNVVAAVESQTKISVSFLNFNDTQAYQDVTFTISNVGKESASYDLSSISAATVQTLGPDRIIVPFAANAGSQQATPQFLAGVHNTEGATVELSQTSLKLAPGDSATIQAKFNMAAMADEKTCPLYSGYVKIKDSRDSDRVLSLPYGAIGCRIADVSIFPPTWKSTFLTSATYSQSDDEDNTLSPAALDTTFHLPGAPGSSGADADNSTSSDVQYPTINVEVAMISPDVDAFLNTCPGDVSDDSNSWPIDVHRIQATGGFSRITPRRLLWEGKLTNGSMALSGSYCFKVCAHRSRGSAQDCIQTARFNLQYS</sequence>
<evidence type="ECO:0000259" key="13">
    <source>
        <dbReference type="Pfam" id="PF02225"/>
    </source>
</evidence>
<accession>M3BUJ9</accession>
<organism evidence="15 16">
    <name type="scientific">Sphaerulina musiva (strain SO2202)</name>
    <name type="common">Poplar stem canker fungus</name>
    <name type="synonym">Septoria musiva</name>
    <dbReference type="NCBI Taxonomy" id="692275"/>
    <lineage>
        <taxon>Eukaryota</taxon>
        <taxon>Fungi</taxon>
        <taxon>Dikarya</taxon>
        <taxon>Ascomycota</taxon>
        <taxon>Pezizomycotina</taxon>
        <taxon>Dothideomycetes</taxon>
        <taxon>Dothideomycetidae</taxon>
        <taxon>Mycosphaerellales</taxon>
        <taxon>Mycosphaerellaceae</taxon>
        <taxon>Sphaerulina</taxon>
    </lineage>
</organism>
<evidence type="ECO:0000313" key="16">
    <source>
        <dbReference type="Proteomes" id="UP000016931"/>
    </source>
</evidence>
<dbReference type="OrthoDB" id="10256524at2759"/>
<dbReference type="InterPro" id="IPR000209">
    <property type="entry name" value="Peptidase_S8/S53_dom"/>
</dbReference>
<evidence type="ECO:0000256" key="2">
    <source>
        <dbReference type="ARBA" id="ARBA00022512"/>
    </source>
</evidence>
<dbReference type="SUPFAM" id="SSF52743">
    <property type="entry name" value="Subtilisin-like"/>
    <property type="match status" value="1"/>
</dbReference>
<evidence type="ECO:0000313" key="15">
    <source>
        <dbReference type="EMBL" id="EMF11009.1"/>
    </source>
</evidence>
<evidence type="ECO:0000256" key="10">
    <source>
        <dbReference type="RuleBase" id="RU003355"/>
    </source>
</evidence>
<keyword evidence="6 9" id="KW-0378">Hydrolase</keyword>
<dbReference type="EMBL" id="KB456266">
    <property type="protein sequence ID" value="EMF11009.1"/>
    <property type="molecule type" value="Genomic_DNA"/>
</dbReference>
<keyword evidence="16" id="KW-1185">Reference proteome</keyword>
<dbReference type="STRING" id="692275.M3BUJ9"/>
<dbReference type="InterPro" id="IPR010435">
    <property type="entry name" value="C5a/SBT2-like_Fn3"/>
</dbReference>
<dbReference type="RefSeq" id="XP_016759130.1">
    <property type="nucleotide sequence ID" value="XM_016900769.1"/>
</dbReference>
<dbReference type="Gene3D" id="3.50.30.30">
    <property type="match status" value="1"/>
</dbReference>
<evidence type="ECO:0000256" key="4">
    <source>
        <dbReference type="ARBA" id="ARBA00022670"/>
    </source>
</evidence>
<evidence type="ECO:0000256" key="1">
    <source>
        <dbReference type="ARBA" id="ARBA00011073"/>
    </source>
</evidence>
<proteinExistence type="inferred from homology"/>
<dbReference type="Pfam" id="PF06280">
    <property type="entry name" value="fn3_5"/>
    <property type="match status" value="1"/>
</dbReference>
<dbReference type="AlphaFoldDB" id="M3BUJ9"/>
<dbReference type="InterPro" id="IPR050131">
    <property type="entry name" value="Peptidase_S8_subtilisin-like"/>
</dbReference>
<dbReference type="PROSITE" id="PS51892">
    <property type="entry name" value="SUBTILASE"/>
    <property type="match status" value="1"/>
</dbReference>
<dbReference type="SUPFAM" id="SSF52025">
    <property type="entry name" value="PA domain"/>
    <property type="match status" value="1"/>
</dbReference>
<dbReference type="GO" id="GO:0016020">
    <property type="term" value="C:membrane"/>
    <property type="evidence" value="ECO:0007669"/>
    <property type="project" value="InterPro"/>
</dbReference>
<dbReference type="GeneID" id="27897906"/>
<keyword evidence="4 9" id="KW-0645">Protease</keyword>
<dbReference type="PRINTS" id="PR00723">
    <property type="entry name" value="SUBTILISIN"/>
</dbReference>
<dbReference type="eggNOG" id="KOG4266">
    <property type="taxonomic scope" value="Eukaryota"/>
</dbReference>
<dbReference type="Pfam" id="PF02225">
    <property type="entry name" value="PA"/>
    <property type="match status" value="1"/>
</dbReference>
<reference evidence="15 16" key="1">
    <citation type="journal article" date="2012" name="PLoS Pathog.">
        <title>Diverse lifestyles and strategies of plant pathogenesis encoded in the genomes of eighteen Dothideomycetes fungi.</title>
        <authorList>
            <person name="Ohm R.A."/>
            <person name="Feau N."/>
            <person name="Henrissat B."/>
            <person name="Schoch C.L."/>
            <person name="Horwitz B.A."/>
            <person name="Barry K.W."/>
            <person name="Condon B.J."/>
            <person name="Copeland A.C."/>
            <person name="Dhillon B."/>
            <person name="Glaser F."/>
            <person name="Hesse C.N."/>
            <person name="Kosti I."/>
            <person name="LaButti K."/>
            <person name="Lindquist E.A."/>
            <person name="Lucas S."/>
            <person name="Salamov A.A."/>
            <person name="Bradshaw R.E."/>
            <person name="Ciuffetti L."/>
            <person name="Hamelin R.C."/>
            <person name="Kema G.H.J."/>
            <person name="Lawrence C."/>
            <person name="Scott J.A."/>
            <person name="Spatafora J.W."/>
            <person name="Turgeon B.G."/>
            <person name="de Wit P.J.G.M."/>
            <person name="Zhong S."/>
            <person name="Goodwin S.B."/>
            <person name="Grigoriev I.V."/>
        </authorList>
    </citation>
    <scope>NUCLEOTIDE SEQUENCE [LARGE SCALE GENOMIC DNA]</scope>
    <source>
        <strain evidence="15 16">SO2202</strain>
    </source>
</reference>
<evidence type="ECO:0000256" key="7">
    <source>
        <dbReference type="ARBA" id="ARBA00022825"/>
    </source>
</evidence>
<evidence type="ECO:0000256" key="3">
    <source>
        <dbReference type="ARBA" id="ARBA00022525"/>
    </source>
</evidence>
<evidence type="ECO:0000256" key="9">
    <source>
        <dbReference type="PROSITE-ProRule" id="PRU01240"/>
    </source>
</evidence>
<keyword evidence="7 9" id="KW-0720">Serine protease</keyword>
<dbReference type="InterPro" id="IPR036852">
    <property type="entry name" value="Peptidase_S8/S53_dom_sf"/>
</dbReference>
<dbReference type="HOGENOM" id="CLU_003559_3_1_1"/>
<evidence type="ECO:0000256" key="11">
    <source>
        <dbReference type="SAM" id="MobiDB-lite"/>
    </source>
</evidence>
<dbReference type="InterPro" id="IPR015500">
    <property type="entry name" value="Peptidase_S8_subtilisin-rel"/>
</dbReference>
<dbReference type="Gene3D" id="3.40.50.200">
    <property type="entry name" value="Peptidase S8/S53 domain"/>
    <property type="match status" value="1"/>
</dbReference>
<evidence type="ECO:0000259" key="12">
    <source>
        <dbReference type="Pfam" id="PF00082"/>
    </source>
</evidence>
<dbReference type="Proteomes" id="UP000016931">
    <property type="component" value="Unassembled WGS sequence"/>
</dbReference>
<name>M3BUJ9_SPHMS</name>
<evidence type="ECO:0000259" key="14">
    <source>
        <dbReference type="Pfam" id="PF06280"/>
    </source>
</evidence>
<gene>
    <name evidence="15" type="ORF">SEPMUDRAFT_109137</name>
</gene>
<dbReference type="PANTHER" id="PTHR43806">
    <property type="entry name" value="PEPTIDASE S8"/>
    <property type="match status" value="1"/>
</dbReference>
<dbReference type="PROSITE" id="PS00136">
    <property type="entry name" value="SUBTILASE_ASP"/>
    <property type="match status" value="1"/>
</dbReference>
<feature type="active site" description="Charge relay system" evidence="8 9">
    <location>
        <position position="239"/>
    </location>
</feature>
<feature type="domain" description="C5a peptidase/Subtilisin-like protease SBT2-like Fn3-like" evidence="14">
    <location>
        <begin position="649"/>
        <end position="775"/>
    </location>
</feature>
<dbReference type="GO" id="GO:0006508">
    <property type="term" value="P:proteolysis"/>
    <property type="evidence" value="ECO:0007669"/>
    <property type="project" value="UniProtKB-KW"/>
</dbReference>
<protein>
    <submittedName>
        <fullName evidence="15">Subtilisin-like protein</fullName>
    </submittedName>
</protein>
<feature type="active site" description="Charge relay system" evidence="8 9">
    <location>
        <position position="184"/>
    </location>
</feature>
<dbReference type="Pfam" id="PF00082">
    <property type="entry name" value="Peptidase_S8"/>
    <property type="match status" value="1"/>
</dbReference>
<keyword evidence="2" id="KW-0134">Cell wall</keyword>
<dbReference type="InterPro" id="IPR003137">
    <property type="entry name" value="PA_domain"/>
</dbReference>
<dbReference type="GO" id="GO:0004252">
    <property type="term" value="F:serine-type endopeptidase activity"/>
    <property type="evidence" value="ECO:0007669"/>
    <property type="project" value="UniProtKB-UniRule"/>
</dbReference>
<evidence type="ECO:0000256" key="8">
    <source>
        <dbReference type="PIRSR" id="PIRSR615500-1"/>
    </source>
</evidence>
<feature type="active site" description="Charge relay system" evidence="8 9">
    <location>
        <position position="571"/>
    </location>
</feature>
<comment type="similarity">
    <text evidence="1 9 10">Belongs to the peptidase S8 family.</text>
</comment>
<feature type="region of interest" description="Disordered" evidence="11">
    <location>
        <begin position="107"/>
        <end position="154"/>
    </location>
</feature>
<dbReference type="PROSITE" id="PS00138">
    <property type="entry name" value="SUBTILASE_SER"/>
    <property type="match status" value="1"/>
</dbReference>
<evidence type="ECO:0000256" key="6">
    <source>
        <dbReference type="ARBA" id="ARBA00022801"/>
    </source>
</evidence>